<proteinExistence type="predicted"/>
<dbReference type="GeneID" id="55640498"/>
<organism evidence="1 2">
    <name type="scientific">Metallosphaera tengchongensis</name>
    <dbReference type="NCBI Taxonomy" id="1532350"/>
    <lineage>
        <taxon>Archaea</taxon>
        <taxon>Thermoproteota</taxon>
        <taxon>Thermoprotei</taxon>
        <taxon>Sulfolobales</taxon>
        <taxon>Sulfolobaceae</taxon>
        <taxon>Metallosphaera</taxon>
    </lineage>
</organism>
<evidence type="ECO:0000313" key="2">
    <source>
        <dbReference type="Proteomes" id="UP000509301"/>
    </source>
</evidence>
<dbReference type="AlphaFoldDB" id="A0A6N0NQM5"/>
<dbReference type="Proteomes" id="UP000509301">
    <property type="component" value="Chromosome"/>
</dbReference>
<reference evidence="1 2" key="1">
    <citation type="submission" date="2020-02" db="EMBL/GenBank/DDBJ databases">
        <title>Comparative genome analysis reveals the metabolism and evolution of the thermophilic archaeal genus Metallosphaera.</title>
        <authorList>
            <person name="Jiang C."/>
        </authorList>
    </citation>
    <scope>NUCLEOTIDE SEQUENCE [LARGE SCALE GENOMIC DNA]</scope>
    <source>
        <strain evidence="1 2">Ric-A</strain>
    </source>
</reference>
<dbReference type="RefSeq" id="WP_174628815.1">
    <property type="nucleotide sequence ID" value="NZ_CP049074.1"/>
</dbReference>
<dbReference type="OrthoDB" id="34684at2157"/>
<evidence type="ECO:0000313" key="1">
    <source>
        <dbReference type="EMBL" id="QKQ99173.1"/>
    </source>
</evidence>
<accession>A0A6N0NQM5</accession>
<sequence length="178" mass="20233">MKLFGVDVTSLISPQVKFLATYREFISTIGEERPRIVSLDERGRVVRELIVLRESKFPGRRIEPGYRLEVDPKGDGKLGSLSTMKFITIMPRMRKDSWIRPSLLFLGRRLNPEIILVVNDIPVIGKTGSEVKRELLSFLEGWGIRVRSLPATVKSKGEKEKVKAKIVDLDFLTLNSLP</sequence>
<gene>
    <name evidence="1" type="ORF">GWK48_01090</name>
</gene>
<protein>
    <submittedName>
        <fullName evidence="1">Uncharacterized protein</fullName>
    </submittedName>
</protein>
<dbReference type="EMBL" id="CP049074">
    <property type="protein sequence ID" value="QKQ99173.1"/>
    <property type="molecule type" value="Genomic_DNA"/>
</dbReference>
<dbReference type="KEGG" id="mten:GWK48_01090"/>
<keyword evidence="2" id="KW-1185">Reference proteome</keyword>
<name>A0A6N0NQM5_9CREN</name>